<feature type="transmembrane region" description="Helical" evidence="7">
    <location>
        <begin position="56"/>
        <end position="75"/>
    </location>
</feature>
<keyword evidence="4 7" id="KW-0812">Transmembrane</keyword>
<dbReference type="InterPro" id="IPR020846">
    <property type="entry name" value="MFS_dom"/>
</dbReference>
<evidence type="ECO:0000256" key="4">
    <source>
        <dbReference type="ARBA" id="ARBA00022692"/>
    </source>
</evidence>
<feature type="domain" description="Major facilitator superfamily (MFS) profile" evidence="8">
    <location>
        <begin position="41"/>
        <end position="448"/>
    </location>
</feature>
<dbReference type="InterPro" id="IPR005828">
    <property type="entry name" value="MFS_sugar_transport-like"/>
</dbReference>
<dbReference type="AlphaFoldDB" id="A0A833J7Y1"/>
<comment type="subcellular location">
    <subcellularLocation>
        <location evidence="1">Cell membrane</location>
        <topology evidence="1">Multi-pass membrane protein</topology>
    </subcellularLocation>
</comment>
<dbReference type="PROSITE" id="PS50850">
    <property type="entry name" value="MFS"/>
    <property type="match status" value="1"/>
</dbReference>
<organism evidence="9 10">
    <name type="scientific">Methylorubrum populi</name>
    <dbReference type="NCBI Taxonomy" id="223967"/>
    <lineage>
        <taxon>Bacteria</taxon>
        <taxon>Pseudomonadati</taxon>
        <taxon>Pseudomonadota</taxon>
        <taxon>Alphaproteobacteria</taxon>
        <taxon>Hyphomicrobiales</taxon>
        <taxon>Methylobacteriaceae</taxon>
        <taxon>Methylorubrum</taxon>
    </lineage>
</organism>
<dbReference type="EMBL" id="WEKV01000008">
    <property type="protein sequence ID" value="KAB7786335.1"/>
    <property type="molecule type" value="Genomic_DNA"/>
</dbReference>
<evidence type="ECO:0000256" key="1">
    <source>
        <dbReference type="ARBA" id="ARBA00004651"/>
    </source>
</evidence>
<evidence type="ECO:0000256" key="3">
    <source>
        <dbReference type="ARBA" id="ARBA00022475"/>
    </source>
</evidence>
<keyword evidence="5 7" id="KW-1133">Transmembrane helix</keyword>
<reference evidence="9 10" key="1">
    <citation type="submission" date="2019-10" db="EMBL/GenBank/DDBJ databases">
        <title>Draft Genome Sequence of the Caffeine Degrading Methylotroph Methylorubrum populi PINKEL.</title>
        <authorList>
            <person name="Dawson S.C."/>
            <person name="Zhang X."/>
            <person name="Wright M.E."/>
            <person name="Sharma G."/>
            <person name="Langner J.T."/>
            <person name="Ditty J.L."/>
            <person name="Subuyuj G.A."/>
        </authorList>
    </citation>
    <scope>NUCLEOTIDE SEQUENCE [LARGE SCALE GENOMIC DNA]</scope>
    <source>
        <strain evidence="9 10">Pinkel</strain>
    </source>
</reference>
<evidence type="ECO:0000313" key="10">
    <source>
        <dbReference type="Proteomes" id="UP000469949"/>
    </source>
</evidence>
<keyword evidence="2" id="KW-0813">Transport</keyword>
<feature type="transmembrane region" description="Helical" evidence="7">
    <location>
        <begin position="268"/>
        <end position="292"/>
    </location>
</feature>
<dbReference type="Proteomes" id="UP000469949">
    <property type="component" value="Unassembled WGS sequence"/>
</dbReference>
<evidence type="ECO:0000313" key="9">
    <source>
        <dbReference type="EMBL" id="KAB7786335.1"/>
    </source>
</evidence>
<dbReference type="PANTHER" id="PTHR43045">
    <property type="entry name" value="SHIKIMATE TRANSPORTER"/>
    <property type="match status" value="1"/>
</dbReference>
<protein>
    <submittedName>
        <fullName evidence="9">Putative MFS-type transporter</fullName>
    </submittedName>
</protein>
<evidence type="ECO:0000259" key="8">
    <source>
        <dbReference type="PROSITE" id="PS50850"/>
    </source>
</evidence>
<evidence type="ECO:0000256" key="2">
    <source>
        <dbReference type="ARBA" id="ARBA00022448"/>
    </source>
</evidence>
<dbReference type="SUPFAM" id="SSF103473">
    <property type="entry name" value="MFS general substrate transporter"/>
    <property type="match status" value="1"/>
</dbReference>
<dbReference type="PROSITE" id="PS00216">
    <property type="entry name" value="SUGAR_TRANSPORT_1"/>
    <property type="match status" value="1"/>
</dbReference>
<dbReference type="PANTHER" id="PTHR43045:SF2">
    <property type="entry name" value="INNER MEMBRANE METABOLITE TRANSPORT PROTEIN YHJE"/>
    <property type="match status" value="1"/>
</dbReference>
<evidence type="ECO:0000256" key="5">
    <source>
        <dbReference type="ARBA" id="ARBA00022989"/>
    </source>
</evidence>
<keyword evidence="3" id="KW-1003">Cell membrane</keyword>
<feature type="transmembrane region" description="Helical" evidence="7">
    <location>
        <begin position="117"/>
        <end position="135"/>
    </location>
</feature>
<gene>
    <name evidence="9" type="ORF">F8B43_1736</name>
</gene>
<feature type="transmembrane region" description="Helical" evidence="7">
    <location>
        <begin position="400"/>
        <end position="420"/>
    </location>
</feature>
<feature type="transmembrane region" description="Helical" evidence="7">
    <location>
        <begin position="147"/>
        <end position="170"/>
    </location>
</feature>
<keyword evidence="6 7" id="KW-0472">Membrane</keyword>
<evidence type="ECO:0000256" key="6">
    <source>
        <dbReference type="ARBA" id="ARBA00023136"/>
    </source>
</evidence>
<sequence length="454" mass="48788">MYLQASRLPAMTTDHATANSHPLERDAQVAMSHHDVSPNDIALGVVIGRASEYFDFFVFGIASVLVFPKVFFPFADPLKGTLYSFAIFALAFVARPIGSIFFMWVHKRHGRGVKLTAALFLLGGSTAAISFLPSYNSIGAVAIELLAALRVAQGFALGGAWDGMASLLALNAPRERRGWYAMIPQLGAPIGFMVASALFAFFVVNLTEADFTDWGWRFPFFCAFTINVVALFARLRLVATPEFTRLLDKGRLEPVSVIDLARHHALDVWIGAFVPLASFALFHLVTIFPIAWLALSSERSAGDFLMVQFSGALICAGAVAASGLIADQIGRRNVLLISAGLIAVFACGSILAPLIFGENAIGQTIYVNIGFMLLGLSYGQTAGAVTSRLGARYRYTGAALTSDLAWLFGAGFAPLVVLYLSTEYGLAMVGVYLLSGALATLLALALDRSEMRQM</sequence>
<proteinExistence type="predicted"/>
<feature type="transmembrane region" description="Helical" evidence="7">
    <location>
        <begin position="333"/>
        <end position="355"/>
    </location>
</feature>
<feature type="transmembrane region" description="Helical" evidence="7">
    <location>
        <begin position="361"/>
        <end position="379"/>
    </location>
</feature>
<dbReference type="GO" id="GO:0005886">
    <property type="term" value="C:plasma membrane"/>
    <property type="evidence" value="ECO:0007669"/>
    <property type="project" value="UniProtKB-SubCell"/>
</dbReference>
<evidence type="ECO:0000256" key="7">
    <source>
        <dbReference type="SAM" id="Phobius"/>
    </source>
</evidence>
<dbReference type="InterPro" id="IPR036259">
    <property type="entry name" value="MFS_trans_sf"/>
</dbReference>
<feature type="transmembrane region" description="Helical" evidence="7">
    <location>
        <begin position="81"/>
        <end position="105"/>
    </location>
</feature>
<comment type="caution">
    <text evidence="9">The sequence shown here is derived from an EMBL/GenBank/DDBJ whole genome shotgun (WGS) entry which is preliminary data.</text>
</comment>
<feature type="transmembrane region" description="Helical" evidence="7">
    <location>
        <begin position="426"/>
        <end position="446"/>
    </location>
</feature>
<dbReference type="Pfam" id="PF00083">
    <property type="entry name" value="Sugar_tr"/>
    <property type="match status" value="1"/>
</dbReference>
<feature type="transmembrane region" description="Helical" evidence="7">
    <location>
        <begin position="182"/>
        <end position="204"/>
    </location>
</feature>
<name>A0A833J7Y1_9HYPH</name>
<dbReference type="Gene3D" id="1.20.1250.20">
    <property type="entry name" value="MFS general substrate transporter like domains"/>
    <property type="match status" value="1"/>
</dbReference>
<feature type="transmembrane region" description="Helical" evidence="7">
    <location>
        <begin position="304"/>
        <end position="326"/>
    </location>
</feature>
<accession>A0A833J7Y1</accession>
<dbReference type="GO" id="GO:0022857">
    <property type="term" value="F:transmembrane transporter activity"/>
    <property type="evidence" value="ECO:0007669"/>
    <property type="project" value="InterPro"/>
</dbReference>
<feature type="transmembrane region" description="Helical" evidence="7">
    <location>
        <begin position="216"/>
        <end position="235"/>
    </location>
</feature>
<dbReference type="InterPro" id="IPR005829">
    <property type="entry name" value="Sugar_transporter_CS"/>
</dbReference>